<evidence type="ECO:0000256" key="7">
    <source>
        <dbReference type="ARBA" id="ARBA00022795"/>
    </source>
</evidence>
<keyword evidence="7" id="KW-1005">Bacterial flagellum biogenesis</keyword>
<dbReference type="GO" id="GO:0003774">
    <property type="term" value="F:cytoskeletal motor activity"/>
    <property type="evidence" value="ECO:0007669"/>
    <property type="project" value="InterPro"/>
</dbReference>
<dbReference type="OrthoDB" id="6397640at2"/>
<proteinExistence type="inferred from homology"/>
<gene>
    <name evidence="12" type="ORF">BTJ39_16795</name>
</gene>
<keyword evidence="8" id="KW-0653">Protein transport</keyword>
<keyword evidence="6" id="KW-0963">Cytoplasm</keyword>
<dbReference type="Proteomes" id="UP000190667">
    <property type="component" value="Unassembled WGS sequence"/>
</dbReference>
<sequence>MALNDGNEGALRLYHFPPLSKKPLEDSVTPSQETINCQQIELEVEQMRRSGFDQGREQGYQSGRKVGYEEGQQQGREEGLRTARSRLQQAVNPVDKLVDELQKMLSQYEQRRRDELLLLVEKVTRQAIRCELALQPAQLLALVDEALSSLPQAPARLQVLLNSDEFARIQELAPEKVSAWGMMADATLESGECRIITDVGEMDVGCNHRLEQCMDALGKNLAAPADAAAAPADAVAHHSQEQEK</sequence>
<comment type="function">
    <text evidence="1">Needed for flagellar regrowth and assembly.</text>
</comment>
<evidence type="ECO:0000313" key="13">
    <source>
        <dbReference type="Proteomes" id="UP000190667"/>
    </source>
</evidence>
<evidence type="ECO:0000256" key="5">
    <source>
        <dbReference type="ARBA" id="ARBA00022448"/>
    </source>
</evidence>
<dbReference type="NCBIfam" id="NF009925">
    <property type="entry name" value="PRK13386.1"/>
    <property type="match status" value="1"/>
</dbReference>
<evidence type="ECO:0000256" key="10">
    <source>
        <dbReference type="SAM" id="MobiDB-lite"/>
    </source>
</evidence>
<dbReference type="PRINTS" id="PR01003">
    <property type="entry name" value="FLGFLIH"/>
</dbReference>
<protein>
    <recommendedName>
        <fullName evidence="4">Flagellar assembly protein FliH</fullName>
    </recommendedName>
</protein>
<evidence type="ECO:0000313" key="12">
    <source>
        <dbReference type="EMBL" id="OON38747.1"/>
    </source>
</evidence>
<dbReference type="RefSeq" id="WP_078003844.1">
    <property type="nucleotide sequence ID" value="NZ_MRUL01000013.1"/>
</dbReference>
<dbReference type="Pfam" id="PF02108">
    <property type="entry name" value="FliH"/>
    <property type="match status" value="1"/>
</dbReference>
<evidence type="ECO:0000256" key="6">
    <source>
        <dbReference type="ARBA" id="ARBA00022490"/>
    </source>
</evidence>
<keyword evidence="5" id="KW-0813">Transport</keyword>
<comment type="caution">
    <text evidence="12">The sequence shown here is derived from an EMBL/GenBank/DDBJ whole genome shotgun (WGS) entry which is preliminary data.</text>
</comment>
<evidence type="ECO:0000259" key="11">
    <source>
        <dbReference type="Pfam" id="PF02108"/>
    </source>
</evidence>
<comment type="subcellular location">
    <subcellularLocation>
        <location evidence="2">Cytoplasm</location>
    </subcellularLocation>
</comment>
<dbReference type="GO" id="GO:0071973">
    <property type="term" value="P:bacterial-type flagellum-dependent cell motility"/>
    <property type="evidence" value="ECO:0007669"/>
    <property type="project" value="InterPro"/>
</dbReference>
<keyword evidence="13" id="KW-1185">Reference proteome</keyword>
<evidence type="ECO:0000256" key="1">
    <source>
        <dbReference type="ARBA" id="ARBA00003041"/>
    </source>
</evidence>
<feature type="region of interest" description="Disordered" evidence="10">
    <location>
        <begin position="54"/>
        <end position="82"/>
    </location>
</feature>
<dbReference type="EMBL" id="MRUL01000013">
    <property type="protein sequence ID" value="OON38747.1"/>
    <property type="molecule type" value="Genomic_DNA"/>
</dbReference>
<dbReference type="PANTHER" id="PTHR34982:SF1">
    <property type="entry name" value="FLAGELLAR ASSEMBLY PROTEIN FLIH"/>
    <property type="match status" value="1"/>
</dbReference>
<dbReference type="PANTHER" id="PTHR34982">
    <property type="entry name" value="YOP PROTEINS TRANSLOCATION PROTEIN L"/>
    <property type="match status" value="1"/>
</dbReference>
<evidence type="ECO:0000256" key="3">
    <source>
        <dbReference type="ARBA" id="ARBA00006602"/>
    </source>
</evidence>
<dbReference type="InterPro" id="IPR051472">
    <property type="entry name" value="T3SS_Stator/FliH"/>
</dbReference>
<dbReference type="InterPro" id="IPR000563">
    <property type="entry name" value="Flag_FliH"/>
</dbReference>
<evidence type="ECO:0000256" key="4">
    <source>
        <dbReference type="ARBA" id="ARBA00016507"/>
    </source>
</evidence>
<name>A0A1S8YIV3_9GAMM</name>
<dbReference type="InterPro" id="IPR018035">
    <property type="entry name" value="Flagellar_FliH/T3SS_HrpE"/>
</dbReference>
<dbReference type="GO" id="GO:0015031">
    <property type="term" value="P:protein transport"/>
    <property type="evidence" value="ECO:0007669"/>
    <property type="project" value="UniProtKB-KW"/>
</dbReference>
<organism evidence="12 13">
    <name type="scientific">Izhakiella australiensis</name>
    <dbReference type="NCBI Taxonomy" id="1926881"/>
    <lineage>
        <taxon>Bacteria</taxon>
        <taxon>Pseudomonadati</taxon>
        <taxon>Pseudomonadota</taxon>
        <taxon>Gammaproteobacteria</taxon>
        <taxon>Enterobacterales</taxon>
        <taxon>Erwiniaceae</taxon>
        <taxon>Izhakiella</taxon>
    </lineage>
</organism>
<comment type="similarity">
    <text evidence="3">Belongs to the FliH family.</text>
</comment>
<evidence type="ECO:0000256" key="8">
    <source>
        <dbReference type="ARBA" id="ARBA00022927"/>
    </source>
</evidence>
<feature type="domain" description="Flagellar assembly protein FliH/Type III secretion system HrpE" evidence="11">
    <location>
        <begin position="89"/>
        <end position="213"/>
    </location>
</feature>
<dbReference type="GO" id="GO:0009288">
    <property type="term" value="C:bacterial-type flagellum"/>
    <property type="evidence" value="ECO:0007669"/>
    <property type="project" value="InterPro"/>
</dbReference>
<reference evidence="12 13" key="1">
    <citation type="submission" date="2016-12" db="EMBL/GenBank/DDBJ databases">
        <title>Izhakiella australiana sp. nov. of genus Izhakiella isolated from Australian desert.</title>
        <authorList>
            <person name="Ji M."/>
        </authorList>
    </citation>
    <scope>NUCLEOTIDE SEQUENCE [LARGE SCALE GENOMIC DNA]</scope>
    <source>
        <strain evidence="12 13">D4N98</strain>
    </source>
</reference>
<dbReference type="AlphaFoldDB" id="A0A1S8YIV3"/>
<dbReference type="STRING" id="1926881.BTJ39_16795"/>
<dbReference type="GO" id="GO:0044781">
    <property type="term" value="P:bacterial-type flagellum organization"/>
    <property type="evidence" value="ECO:0007669"/>
    <property type="project" value="UniProtKB-KW"/>
</dbReference>
<dbReference type="GO" id="GO:0005829">
    <property type="term" value="C:cytosol"/>
    <property type="evidence" value="ECO:0007669"/>
    <property type="project" value="TreeGrafter"/>
</dbReference>
<accession>A0A1S8YIV3</accession>
<keyword evidence="9" id="KW-1006">Bacterial flagellum protein export</keyword>
<evidence type="ECO:0000256" key="2">
    <source>
        <dbReference type="ARBA" id="ARBA00004496"/>
    </source>
</evidence>
<evidence type="ECO:0000256" key="9">
    <source>
        <dbReference type="ARBA" id="ARBA00023225"/>
    </source>
</evidence>